<evidence type="ECO:0000256" key="3">
    <source>
        <dbReference type="SAM" id="Phobius"/>
    </source>
</evidence>
<dbReference type="Proteomes" id="UP001178507">
    <property type="component" value="Unassembled WGS sequence"/>
</dbReference>
<feature type="compositionally biased region" description="Polar residues" evidence="2">
    <location>
        <begin position="489"/>
        <end position="498"/>
    </location>
</feature>
<keyword evidence="5" id="KW-1185">Reference proteome</keyword>
<name>A0AA36J705_9DINO</name>
<feature type="compositionally biased region" description="Gly residues" evidence="2">
    <location>
        <begin position="1"/>
        <end position="12"/>
    </location>
</feature>
<evidence type="ECO:0000256" key="1">
    <source>
        <dbReference type="SAM" id="Coils"/>
    </source>
</evidence>
<keyword evidence="3" id="KW-1133">Transmembrane helix</keyword>
<evidence type="ECO:0000313" key="5">
    <source>
        <dbReference type="Proteomes" id="UP001178507"/>
    </source>
</evidence>
<organism evidence="4 5">
    <name type="scientific">Effrenium voratum</name>
    <dbReference type="NCBI Taxonomy" id="2562239"/>
    <lineage>
        <taxon>Eukaryota</taxon>
        <taxon>Sar</taxon>
        <taxon>Alveolata</taxon>
        <taxon>Dinophyceae</taxon>
        <taxon>Suessiales</taxon>
        <taxon>Symbiodiniaceae</taxon>
        <taxon>Effrenium</taxon>
    </lineage>
</organism>
<protein>
    <submittedName>
        <fullName evidence="4">Uncharacterized protein</fullName>
    </submittedName>
</protein>
<keyword evidence="3" id="KW-0812">Transmembrane</keyword>
<evidence type="ECO:0000256" key="2">
    <source>
        <dbReference type="SAM" id="MobiDB-lite"/>
    </source>
</evidence>
<dbReference type="AlphaFoldDB" id="A0AA36J705"/>
<feature type="coiled-coil region" evidence="1">
    <location>
        <begin position="1085"/>
        <end position="1124"/>
    </location>
</feature>
<feature type="transmembrane region" description="Helical" evidence="3">
    <location>
        <begin position="1060"/>
        <end position="1085"/>
    </location>
</feature>
<proteinExistence type="predicted"/>
<dbReference type="EMBL" id="CAUJNA010003386">
    <property type="protein sequence ID" value="CAJ1400803.1"/>
    <property type="molecule type" value="Genomic_DNA"/>
</dbReference>
<feature type="region of interest" description="Disordered" evidence="2">
    <location>
        <begin position="1"/>
        <end position="23"/>
    </location>
</feature>
<evidence type="ECO:0000313" key="4">
    <source>
        <dbReference type="EMBL" id="CAJ1400803.1"/>
    </source>
</evidence>
<feature type="region of interest" description="Disordered" evidence="2">
    <location>
        <begin position="473"/>
        <end position="498"/>
    </location>
</feature>
<reference evidence="4" key="1">
    <citation type="submission" date="2023-08" db="EMBL/GenBank/DDBJ databases">
        <authorList>
            <person name="Chen Y."/>
            <person name="Shah S."/>
            <person name="Dougan E. K."/>
            <person name="Thang M."/>
            <person name="Chan C."/>
        </authorList>
    </citation>
    <scope>NUCLEOTIDE SEQUENCE</scope>
</reference>
<keyword evidence="3" id="KW-0472">Membrane</keyword>
<keyword evidence="1" id="KW-0175">Coiled coil</keyword>
<gene>
    <name evidence="4" type="ORF">EVOR1521_LOCUS24085</name>
</gene>
<comment type="caution">
    <text evidence="4">The sequence shown here is derived from an EMBL/GenBank/DDBJ whole genome shotgun (WGS) entry which is preliminary data.</text>
</comment>
<accession>A0AA36J705</accession>
<sequence length="1195" mass="134611">MPEAEGSGGGKGSSSEVNTGRADNYVPIFNGKQRDYREFRKRCEIYKRKMELAGRGREADGYDKMFARLDCGFKYDPMTELPDDFENFFVKLQRRPEQTLQEYSADFARAHRKLRSSHKVELPEKVLAWWFIRKSGITREQRQMVLTTMGTEKMTVEAAQEAMFFIVGQDSKSENSGRWHRGPRKEIFYAGESWGPEEPVDEDFPSNYLDVHFLSEDEGWLDFDQDYYDQPAEDYGEAVEVYDVDEYDDVYSAYVDAKNKMNQMRTARGFFPVVAMIGGGGSYGKKDINMVENVDAQVYSLDDGDSEGEDSAVQDGGAGALLGSRLQVRKYIKYLVEKGVDMAEVEVYPCTKGFRYGNSQLEETKTCVVVPTYMGGKKRKMLVYVIGGTAPILVGCPVLEKMGIAVDYGKNMMRWTSRLIPEDAEGHVDFKSNLGVQALLVVEEDNLEESYAVESGTVPMDMDDVVDEGVSEEPSQQNAVGLDAGGLESSKTPVTEKATNAESKKVKFVGVCMDENSLLKTRKLTTPMLRKMIREAEEVVSSRNKILRMARTCEKGKLIRKIWELFVGEGRTSKFFDKMNGVESRVFSIQNGWNFEDKGCQKKFMELVKRESYMPAVVWENQQLVKNRTENHDNVLMFVREVYLEQYQNARHMAYVDQCMYGLKTPDEWGVMVPSKKPTCFWTTKKSLADGLAKWLTDLMAVAPVVDDVMAGEDAEELKDEKDVIKADDEQADAQKREDESIKKNRRLRAEVGPQAFNYVKRLHKNLGHPAPDVLCQMLNEAQATDTVLKAAKNYLCPSCVARFAKATAGVHLKFPSMVKNLDELCFVAFSDAAFGIRRDFSSQGGYILVAANKKLLEGECMRYTTLAWRSFKLDRVCRSSLSAESQACATATDELMITKLFYSLMLDPDQDLRSGETVKKAGQSAVVIDARALYDATKRDTIKNAVDKRAAVETLCIKEALEFTGSEIRWVSSERQLADGLTKLSARQSLADALGGGYIQLVFDETFTAAKKKTHKERSQQSQVVRGSAVANYVKAMIMANAAECAEGKSDEDDDDFDWLIIYGGIMVVVVMSVLITILAMKLIKAEKKSMRDMETQTERWELENVKSENAFLRGRCQTLERLKEQMPRFRAQLLLQPSAPLFMAKISLANHELGDRAVRTLVEALLAGSVQVEVVELYKNRLGDASAQVWASE</sequence>